<dbReference type="EMBL" id="JBBKZS010000008">
    <property type="protein sequence ID" value="MEJ8856893.1"/>
    <property type="molecule type" value="Genomic_DNA"/>
</dbReference>
<proteinExistence type="predicted"/>
<sequence>MKVHDILRIVPVVAMVLHGASASAVTPVLAAGTHASGGISAEGRQEMLAKKDLYNVRLTFAEAGTGAYVAGVTVRLESTDRKGVSFGPFADCGPLFYVALRPGLYRVSASYAGVTRQVDVRAGAGAVHAVLHWPAASEP</sequence>
<keyword evidence="3" id="KW-1185">Reference proteome</keyword>
<dbReference type="Proteomes" id="UP001367030">
    <property type="component" value="Unassembled WGS sequence"/>
</dbReference>
<dbReference type="RefSeq" id="WP_340336963.1">
    <property type="nucleotide sequence ID" value="NZ_JBBKZS010000008.1"/>
</dbReference>
<accession>A0ABU8XAN1</accession>
<evidence type="ECO:0000256" key="1">
    <source>
        <dbReference type="SAM" id="SignalP"/>
    </source>
</evidence>
<feature type="signal peptide" evidence="1">
    <location>
        <begin position="1"/>
        <end position="30"/>
    </location>
</feature>
<protein>
    <recommendedName>
        <fullName evidence="4">Carboxypeptidase regulatory-like domain-containing protein</fullName>
    </recommendedName>
</protein>
<evidence type="ECO:0008006" key="4">
    <source>
        <dbReference type="Google" id="ProtNLM"/>
    </source>
</evidence>
<evidence type="ECO:0000313" key="2">
    <source>
        <dbReference type="EMBL" id="MEJ8856893.1"/>
    </source>
</evidence>
<name>A0ABU8XAN1_9BURK</name>
<reference evidence="2 3" key="1">
    <citation type="submission" date="2024-03" db="EMBL/GenBank/DDBJ databases">
        <title>Novel species of the genus Variovorax.</title>
        <authorList>
            <person name="Liu Q."/>
            <person name="Xin Y.-H."/>
        </authorList>
    </citation>
    <scope>NUCLEOTIDE SEQUENCE [LARGE SCALE GENOMIC DNA]</scope>
    <source>
        <strain evidence="2 3">KACC 18901</strain>
    </source>
</reference>
<comment type="caution">
    <text evidence="2">The sequence shown here is derived from an EMBL/GenBank/DDBJ whole genome shotgun (WGS) entry which is preliminary data.</text>
</comment>
<evidence type="ECO:0000313" key="3">
    <source>
        <dbReference type="Proteomes" id="UP001367030"/>
    </source>
</evidence>
<organism evidence="2 3">
    <name type="scientific">Variovorax robiniae</name>
    <dbReference type="NCBI Taxonomy" id="1836199"/>
    <lineage>
        <taxon>Bacteria</taxon>
        <taxon>Pseudomonadati</taxon>
        <taxon>Pseudomonadota</taxon>
        <taxon>Betaproteobacteria</taxon>
        <taxon>Burkholderiales</taxon>
        <taxon>Comamonadaceae</taxon>
        <taxon>Variovorax</taxon>
    </lineage>
</organism>
<keyword evidence="1" id="KW-0732">Signal</keyword>
<feature type="chain" id="PRO_5046355899" description="Carboxypeptidase regulatory-like domain-containing protein" evidence="1">
    <location>
        <begin position="31"/>
        <end position="139"/>
    </location>
</feature>
<gene>
    <name evidence="2" type="ORF">WKW79_20125</name>
</gene>